<dbReference type="PROSITE" id="PS00108">
    <property type="entry name" value="PROTEIN_KINASE_ST"/>
    <property type="match status" value="1"/>
</dbReference>
<keyword evidence="3 9" id="KW-0418">Kinase</keyword>
<feature type="repeat" description="WD" evidence="5">
    <location>
        <begin position="981"/>
        <end position="1022"/>
    </location>
</feature>
<dbReference type="SUPFAM" id="SSF56112">
    <property type="entry name" value="Protein kinase-like (PK-like)"/>
    <property type="match status" value="1"/>
</dbReference>
<keyword evidence="9" id="KW-0723">Serine/threonine-protein kinase</keyword>
<dbReference type="PROSITE" id="PS50082">
    <property type="entry name" value="WD_REPEATS_2"/>
    <property type="match status" value="3"/>
</dbReference>
<dbReference type="Pfam" id="PF00069">
    <property type="entry name" value="Pkinase"/>
    <property type="match status" value="1"/>
</dbReference>
<name>A0A0J1BDG0_RHOIS</name>
<evidence type="ECO:0000256" key="5">
    <source>
        <dbReference type="PROSITE-ProRule" id="PRU00221"/>
    </source>
</evidence>
<dbReference type="CDD" id="cd14014">
    <property type="entry name" value="STKc_PknB_like"/>
    <property type="match status" value="1"/>
</dbReference>
<dbReference type="Pfam" id="PF00400">
    <property type="entry name" value="WD40"/>
    <property type="match status" value="3"/>
</dbReference>
<dbReference type="PATRIC" id="fig|595434.4.peg.3115"/>
<dbReference type="InterPro" id="IPR015943">
    <property type="entry name" value="WD40/YVTN_repeat-like_dom_sf"/>
</dbReference>
<dbReference type="InterPro" id="IPR001680">
    <property type="entry name" value="WD40_rpt"/>
</dbReference>
<keyword evidence="10" id="KW-1185">Reference proteome</keyword>
<reference evidence="9" key="1">
    <citation type="submission" date="2015-05" db="EMBL/GenBank/DDBJ databases">
        <title>Permanent draft genome of Rhodopirellula islandicus K833.</title>
        <authorList>
            <person name="Kizina J."/>
            <person name="Richter M."/>
            <person name="Glockner F.O."/>
            <person name="Harder J."/>
        </authorList>
    </citation>
    <scope>NUCLEOTIDE SEQUENCE [LARGE SCALE GENOMIC DNA]</scope>
    <source>
        <strain evidence="9">K833</strain>
    </source>
</reference>
<dbReference type="Gene3D" id="1.10.510.10">
    <property type="entry name" value="Transferase(Phosphotransferase) domain 1"/>
    <property type="match status" value="1"/>
</dbReference>
<evidence type="ECO:0000256" key="4">
    <source>
        <dbReference type="ARBA" id="ARBA00022840"/>
    </source>
</evidence>
<dbReference type="EMBL" id="LECT01000026">
    <property type="protein sequence ID" value="KLU04642.1"/>
    <property type="molecule type" value="Genomic_DNA"/>
</dbReference>
<dbReference type="PROSITE" id="PS50294">
    <property type="entry name" value="WD_REPEATS_REGION"/>
    <property type="match status" value="1"/>
</dbReference>
<dbReference type="Gene3D" id="3.30.200.20">
    <property type="entry name" value="Phosphorylase Kinase, domain 1"/>
    <property type="match status" value="1"/>
</dbReference>
<feature type="repeat" description="WD" evidence="5">
    <location>
        <begin position="458"/>
        <end position="499"/>
    </location>
</feature>
<keyword evidence="2 6" id="KW-0547">Nucleotide-binding</keyword>
<evidence type="ECO:0000313" key="10">
    <source>
        <dbReference type="Proteomes" id="UP000036367"/>
    </source>
</evidence>
<evidence type="ECO:0000256" key="1">
    <source>
        <dbReference type="ARBA" id="ARBA00022679"/>
    </source>
</evidence>
<dbReference type="STRING" id="595434.RISK_003264"/>
<keyword evidence="1" id="KW-0808">Transferase</keyword>
<feature type="repeat" description="WD" evidence="5">
    <location>
        <begin position="674"/>
        <end position="715"/>
    </location>
</feature>
<protein>
    <submittedName>
        <fullName evidence="9">Serine/threonine protein kinase</fullName>
    </submittedName>
</protein>
<dbReference type="SMART" id="SM00320">
    <property type="entry name" value="WD40"/>
    <property type="match status" value="6"/>
</dbReference>
<dbReference type="InterPro" id="IPR011009">
    <property type="entry name" value="Kinase-like_dom_sf"/>
</dbReference>
<dbReference type="PROSITE" id="PS00107">
    <property type="entry name" value="PROTEIN_KINASE_ATP"/>
    <property type="match status" value="1"/>
</dbReference>
<evidence type="ECO:0000256" key="3">
    <source>
        <dbReference type="ARBA" id="ARBA00022777"/>
    </source>
</evidence>
<keyword evidence="5" id="KW-0853">WD repeat</keyword>
<dbReference type="PROSITE" id="PS50011">
    <property type="entry name" value="PROTEIN_KINASE_DOM"/>
    <property type="match status" value="1"/>
</dbReference>
<dbReference type="SMART" id="SM00220">
    <property type="entry name" value="S_TKc"/>
    <property type="match status" value="1"/>
</dbReference>
<dbReference type="OrthoDB" id="500858at2"/>
<keyword evidence="7" id="KW-0472">Membrane</keyword>
<keyword evidence="7" id="KW-0812">Transmembrane</keyword>
<evidence type="ECO:0000259" key="8">
    <source>
        <dbReference type="PROSITE" id="PS50011"/>
    </source>
</evidence>
<dbReference type="AlphaFoldDB" id="A0A0J1BDG0"/>
<dbReference type="SUPFAM" id="SSF82171">
    <property type="entry name" value="DPP6 N-terminal domain-like"/>
    <property type="match status" value="1"/>
</dbReference>
<evidence type="ECO:0000256" key="7">
    <source>
        <dbReference type="SAM" id="Phobius"/>
    </source>
</evidence>
<proteinExistence type="predicted"/>
<accession>A0A0J1BDG0</accession>
<evidence type="ECO:0000313" key="9">
    <source>
        <dbReference type="EMBL" id="KLU04642.1"/>
    </source>
</evidence>
<sequence length="1072" mass="118919">MPSPSEDPTEVRTSTSEESLVNHVGDYKIVRTLGTGGMGEVYLAQHTTTQQTVALKMLRHHVANQQRFRRRFQREAQLIQGLDHEHIVPLLETGEETGVPFLAMRLIEGKTLADLILEQKGIEQSMAAGDASQLETAVLTPTQAVSDDQATNFQSIANSIADIADALHFAHSQKIIHRDVKPSNLMLDRDGKIWLTDFGLAFLEDEQTALTMTGDLVGTPAYMSPEQTLGSHSEVTRRSDVYSLGATLYEWATLHRPFSGNREQVLVNVAQGSLATPRSLRADLPLALEAVICKAMSRSPEARYPTAAAFGDDLRRFANGKPVMAKMPGWTERLFRWSQRNPLVALASFLGVITTVVAVLGMQAIYSGQLVRINEQLAKSNDDLITSNLQLEAREAELSNQLFISDMSLAFQAYAAKNLITTKQLLDKHREESVPFGSRRFALELLDYLATPPSSVLLTKHQAAATAVAVSEDGKLVVSASEDGEVHVVDLETKQLLHKYSLPGRLDSIAISPDKQFFLTGLNESIGFTPIKMHRVDNGEEVLGLLGHWHSMESGTFSSDGKWIATADRYRQIQVHDTDGNVIDSFDAQSRNESLRFLEDSHRLVYVQKSQAGHEVRVRDLDTEDETVIPTDVMTAQFAIAHPRGKSNPFRIVTQGYGSLSVSDSDQSAPFVKVNHFNAVFRCVAISRDGEMIYSGTDEGSVYVWRLKDRDVYNQLFRPLLVPAANGRIYEIATVPEESEMPRFVTSAEDGNVILWDTQEKMPIRPSHPKVPYPWTSVLKLATPHHGSSDVFLRMSGGAVVHYNPQTELRGLSVIAHQPIRGTDEIAVTEDASTIAVATDTELSVYDVESRRLIKTIPSPDLERNCRGLHYLGQRLYVLYTEEVLVYDLPDYSLAGTITLPVDNANSLTRIPSEDALLVVTERALCKLEGMSASLLENAGSAADYFDRVVFDSRGKQMAIIRLNRLIEIRSFPEGETLAVLRGHIRHPSDCSFMDNDMTVATTSEEGLVRFWDIASEREMGSLLTGTHDSNCLHYFKEADMLLATSAAAPMELWVTDRSQAKLSPLLQTEEK</sequence>
<dbReference type="Gene3D" id="2.130.10.10">
    <property type="entry name" value="YVTN repeat-like/Quinoprotein amine dehydrogenase"/>
    <property type="match status" value="3"/>
</dbReference>
<dbReference type="InterPro" id="IPR008271">
    <property type="entry name" value="Ser/Thr_kinase_AS"/>
</dbReference>
<dbReference type="GO" id="GO:0004674">
    <property type="term" value="F:protein serine/threonine kinase activity"/>
    <property type="evidence" value="ECO:0007669"/>
    <property type="project" value="UniProtKB-KW"/>
</dbReference>
<keyword evidence="4 6" id="KW-0067">ATP-binding</keyword>
<evidence type="ECO:0000256" key="2">
    <source>
        <dbReference type="ARBA" id="ARBA00022741"/>
    </source>
</evidence>
<dbReference type="GO" id="GO:0005524">
    <property type="term" value="F:ATP binding"/>
    <property type="evidence" value="ECO:0007669"/>
    <property type="project" value="UniProtKB-UniRule"/>
</dbReference>
<dbReference type="InterPro" id="IPR011047">
    <property type="entry name" value="Quinoprotein_ADH-like_sf"/>
</dbReference>
<dbReference type="PANTHER" id="PTHR43289">
    <property type="entry name" value="MITOGEN-ACTIVATED PROTEIN KINASE KINASE KINASE 20-RELATED"/>
    <property type="match status" value="1"/>
</dbReference>
<dbReference type="SUPFAM" id="SSF50998">
    <property type="entry name" value="Quinoprotein alcohol dehydrogenase-like"/>
    <property type="match status" value="1"/>
</dbReference>
<dbReference type="InterPro" id="IPR000719">
    <property type="entry name" value="Prot_kinase_dom"/>
</dbReference>
<organism evidence="9 10">
    <name type="scientific">Rhodopirellula islandica</name>
    <dbReference type="NCBI Taxonomy" id="595434"/>
    <lineage>
        <taxon>Bacteria</taxon>
        <taxon>Pseudomonadati</taxon>
        <taxon>Planctomycetota</taxon>
        <taxon>Planctomycetia</taxon>
        <taxon>Pirellulales</taxon>
        <taxon>Pirellulaceae</taxon>
        <taxon>Rhodopirellula</taxon>
    </lineage>
</organism>
<feature type="binding site" evidence="6">
    <location>
        <position position="56"/>
    </location>
    <ligand>
        <name>ATP</name>
        <dbReference type="ChEBI" id="CHEBI:30616"/>
    </ligand>
</feature>
<evidence type="ECO:0000256" key="6">
    <source>
        <dbReference type="PROSITE-ProRule" id="PRU10141"/>
    </source>
</evidence>
<comment type="caution">
    <text evidence="9">The sequence shown here is derived from an EMBL/GenBank/DDBJ whole genome shotgun (WGS) entry which is preliminary data.</text>
</comment>
<keyword evidence="7" id="KW-1133">Transmembrane helix</keyword>
<dbReference type="Proteomes" id="UP000036367">
    <property type="component" value="Unassembled WGS sequence"/>
</dbReference>
<dbReference type="PANTHER" id="PTHR43289:SF6">
    <property type="entry name" value="SERINE_THREONINE-PROTEIN KINASE NEKL-3"/>
    <property type="match status" value="1"/>
</dbReference>
<gene>
    <name evidence="9" type="ORF">RISK_003264</name>
</gene>
<feature type="transmembrane region" description="Helical" evidence="7">
    <location>
        <begin position="343"/>
        <end position="366"/>
    </location>
</feature>
<dbReference type="InterPro" id="IPR017441">
    <property type="entry name" value="Protein_kinase_ATP_BS"/>
</dbReference>
<dbReference type="RefSeq" id="WP_047814793.1">
    <property type="nucleotide sequence ID" value="NZ_LECT01000026.1"/>
</dbReference>
<feature type="domain" description="Protein kinase" evidence="8">
    <location>
        <begin position="27"/>
        <end position="318"/>
    </location>
</feature>